<dbReference type="PANTHER" id="PTHR37814">
    <property type="entry name" value="CONSERVED MEMBRANE PROTEIN"/>
    <property type="match status" value="1"/>
</dbReference>
<dbReference type="RefSeq" id="WP_073239854.1">
    <property type="nucleotide sequence ID" value="NZ_FQUY01000024.1"/>
</dbReference>
<feature type="transmembrane region" description="Helical" evidence="1">
    <location>
        <begin position="143"/>
        <end position="166"/>
    </location>
</feature>
<organism evidence="2 3">
    <name type="scientific">Desulforamulus putei DSM 12395</name>
    <dbReference type="NCBI Taxonomy" id="1121429"/>
    <lineage>
        <taxon>Bacteria</taxon>
        <taxon>Bacillati</taxon>
        <taxon>Bacillota</taxon>
        <taxon>Clostridia</taxon>
        <taxon>Eubacteriales</taxon>
        <taxon>Peptococcaceae</taxon>
        <taxon>Desulforamulus</taxon>
    </lineage>
</organism>
<protein>
    <submittedName>
        <fullName evidence="2">Uncharacterized membrane protein YkvI</fullName>
    </submittedName>
</protein>
<feature type="transmembrane region" description="Helical" evidence="1">
    <location>
        <begin position="186"/>
        <end position="206"/>
    </location>
</feature>
<accession>A0A1M5BNE2</accession>
<dbReference type="AlphaFoldDB" id="A0A1M5BNE2"/>
<name>A0A1M5BNE2_9FIRM</name>
<sequence length="351" mass="37293">MIKQTGTGLVIRLAATYVGAVIGAGFASGQEILQFFILYGYKGLLGALVSAVLFAYLGAMALYLGVKLRAGSYQELLSYLMGPWAGKFMDILSLFMLVGGLGVMLSGSGAVVQEYLGLPQWVGVGVALLAVFFVIMHGLTGLLNVNVILVPVKLAAVCLIAGLALAARGLPAELPFINQHGVGGHWLWSSLLYVSFNMVVPVAVLSSMGRSIDKRTGIYAGILGGLGLGFAVAMVTIAGLAFYPHVTNYEVPMLYMASGVSASLRPVFALLIWVAILTTAIANAHGFASRLAPAGGKRYRFFGFAVCLAVLPLTLLDFSFLVRLLYPVFGYAGMALFFSLLLVPLWKFCKR</sequence>
<evidence type="ECO:0000256" key="1">
    <source>
        <dbReference type="SAM" id="Phobius"/>
    </source>
</evidence>
<feature type="transmembrane region" description="Helical" evidence="1">
    <location>
        <begin position="47"/>
        <end position="70"/>
    </location>
</feature>
<dbReference type="InterPro" id="IPR038728">
    <property type="entry name" value="YkvI-like"/>
</dbReference>
<keyword evidence="1" id="KW-0812">Transmembrane</keyword>
<dbReference type="EMBL" id="FQUY01000024">
    <property type="protein sequence ID" value="SHF44074.1"/>
    <property type="molecule type" value="Genomic_DNA"/>
</dbReference>
<dbReference type="OrthoDB" id="4424890at2"/>
<feature type="transmembrane region" description="Helical" evidence="1">
    <location>
        <begin position="9"/>
        <end position="27"/>
    </location>
</feature>
<feature type="transmembrane region" description="Helical" evidence="1">
    <location>
        <begin position="299"/>
        <end position="322"/>
    </location>
</feature>
<evidence type="ECO:0000313" key="2">
    <source>
        <dbReference type="EMBL" id="SHF44074.1"/>
    </source>
</evidence>
<dbReference type="PANTHER" id="PTHR37814:SF1">
    <property type="entry name" value="MEMBRANE PROTEIN"/>
    <property type="match status" value="1"/>
</dbReference>
<dbReference type="STRING" id="1121429.SAMN02745133_02649"/>
<dbReference type="Proteomes" id="UP000184148">
    <property type="component" value="Unassembled WGS sequence"/>
</dbReference>
<feature type="transmembrane region" description="Helical" evidence="1">
    <location>
        <begin position="91"/>
        <end position="112"/>
    </location>
</feature>
<keyword evidence="1" id="KW-1133">Transmembrane helix</keyword>
<reference evidence="3" key="1">
    <citation type="submission" date="2016-11" db="EMBL/GenBank/DDBJ databases">
        <authorList>
            <person name="Varghese N."/>
            <person name="Submissions S."/>
        </authorList>
    </citation>
    <scope>NUCLEOTIDE SEQUENCE [LARGE SCALE GENOMIC DNA]</scope>
    <source>
        <strain evidence="3">DSM 12395</strain>
    </source>
</reference>
<feature type="transmembrane region" description="Helical" evidence="1">
    <location>
        <begin position="328"/>
        <end position="346"/>
    </location>
</feature>
<gene>
    <name evidence="2" type="ORF">SAMN02745133_02649</name>
</gene>
<keyword evidence="3" id="KW-1185">Reference proteome</keyword>
<proteinExistence type="predicted"/>
<feature type="transmembrane region" description="Helical" evidence="1">
    <location>
        <begin position="118"/>
        <end position="136"/>
    </location>
</feature>
<evidence type="ECO:0000313" key="3">
    <source>
        <dbReference type="Proteomes" id="UP000184148"/>
    </source>
</evidence>
<feature type="transmembrane region" description="Helical" evidence="1">
    <location>
        <begin position="218"/>
        <end position="243"/>
    </location>
</feature>
<feature type="transmembrane region" description="Helical" evidence="1">
    <location>
        <begin position="263"/>
        <end position="287"/>
    </location>
</feature>
<keyword evidence="1" id="KW-0472">Membrane</keyword>